<name>A0A8X6HMF7_TRICU</name>
<dbReference type="EMBL" id="BMAO01018828">
    <property type="protein sequence ID" value="GFR26308.1"/>
    <property type="molecule type" value="Genomic_DNA"/>
</dbReference>
<evidence type="ECO:0000313" key="1">
    <source>
        <dbReference type="EMBL" id="GFR26308.1"/>
    </source>
</evidence>
<reference evidence="1" key="1">
    <citation type="submission" date="2020-07" db="EMBL/GenBank/DDBJ databases">
        <title>Multicomponent nature underlies the extraordinary mechanical properties of spider dragline silk.</title>
        <authorList>
            <person name="Kono N."/>
            <person name="Nakamura H."/>
            <person name="Mori M."/>
            <person name="Yoshida Y."/>
            <person name="Ohtoshi R."/>
            <person name="Malay A.D."/>
            <person name="Moran D.A.P."/>
            <person name="Tomita M."/>
            <person name="Numata K."/>
            <person name="Arakawa K."/>
        </authorList>
    </citation>
    <scope>NUCLEOTIDE SEQUENCE</scope>
</reference>
<keyword evidence="2" id="KW-1185">Reference proteome</keyword>
<sequence>MDVPRVIEKVLVFKSERTQMLSADPDAVVQPVTIGSEKGLSGDSSNVLLISADDEMYEGKEETSIQVIKEKAKDDIDPAILSKETLDLEEDEIEEEKSKFSKRKVKKLSRKTDGESQQKVNLKDSSNIILVS</sequence>
<gene>
    <name evidence="1" type="primary">NCL1_39192</name>
    <name evidence="1" type="ORF">TNCT_458461</name>
</gene>
<comment type="caution">
    <text evidence="1">The sequence shown here is derived from an EMBL/GenBank/DDBJ whole genome shotgun (WGS) entry which is preliminary data.</text>
</comment>
<proteinExistence type="predicted"/>
<accession>A0A8X6HMF7</accession>
<evidence type="ECO:0000313" key="2">
    <source>
        <dbReference type="Proteomes" id="UP000887116"/>
    </source>
</evidence>
<dbReference type="AlphaFoldDB" id="A0A8X6HMF7"/>
<organism evidence="1 2">
    <name type="scientific">Trichonephila clavata</name>
    <name type="common">Joro spider</name>
    <name type="synonym">Nephila clavata</name>
    <dbReference type="NCBI Taxonomy" id="2740835"/>
    <lineage>
        <taxon>Eukaryota</taxon>
        <taxon>Metazoa</taxon>
        <taxon>Ecdysozoa</taxon>
        <taxon>Arthropoda</taxon>
        <taxon>Chelicerata</taxon>
        <taxon>Arachnida</taxon>
        <taxon>Araneae</taxon>
        <taxon>Araneomorphae</taxon>
        <taxon>Entelegynae</taxon>
        <taxon>Araneoidea</taxon>
        <taxon>Nephilidae</taxon>
        <taxon>Trichonephila</taxon>
    </lineage>
</organism>
<dbReference type="Proteomes" id="UP000887116">
    <property type="component" value="Unassembled WGS sequence"/>
</dbReference>
<protein>
    <submittedName>
        <fullName evidence="1">Uncharacterized protein</fullName>
    </submittedName>
</protein>